<dbReference type="SUPFAM" id="SSF50630">
    <property type="entry name" value="Acid proteases"/>
    <property type="match status" value="1"/>
</dbReference>
<feature type="chain" id="PRO_5042227447" description="Peptidase A1 domain-containing protein" evidence="5">
    <location>
        <begin position="25"/>
        <end position="556"/>
    </location>
</feature>
<dbReference type="InterPro" id="IPR034164">
    <property type="entry name" value="Pepsin-like_dom"/>
</dbReference>
<keyword evidence="2 3" id="KW-0064">Aspartyl protease</keyword>
<keyword evidence="4" id="KW-0812">Transmembrane</keyword>
<name>A0AAD7X9V1_9APHY</name>
<dbReference type="PRINTS" id="PR00792">
    <property type="entry name" value="PEPSIN"/>
</dbReference>
<feature type="signal peptide" evidence="5">
    <location>
        <begin position="1"/>
        <end position="24"/>
    </location>
</feature>
<evidence type="ECO:0000256" key="5">
    <source>
        <dbReference type="SAM" id="SignalP"/>
    </source>
</evidence>
<evidence type="ECO:0000256" key="4">
    <source>
        <dbReference type="SAM" id="Phobius"/>
    </source>
</evidence>
<accession>A0AAD7X9V1</accession>
<organism evidence="7 8">
    <name type="scientific">Trametes cubensis</name>
    <dbReference type="NCBI Taxonomy" id="1111947"/>
    <lineage>
        <taxon>Eukaryota</taxon>
        <taxon>Fungi</taxon>
        <taxon>Dikarya</taxon>
        <taxon>Basidiomycota</taxon>
        <taxon>Agaricomycotina</taxon>
        <taxon>Agaricomycetes</taxon>
        <taxon>Polyporales</taxon>
        <taxon>Polyporaceae</taxon>
        <taxon>Trametes</taxon>
    </lineage>
</organism>
<comment type="similarity">
    <text evidence="1 3">Belongs to the peptidase A1 family.</text>
</comment>
<evidence type="ECO:0000256" key="2">
    <source>
        <dbReference type="ARBA" id="ARBA00022750"/>
    </source>
</evidence>
<dbReference type="InterPro" id="IPR001969">
    <property type="entry name" value="Aspartic_peptidase_AS"/>
</dbReference>
<evidence type="ECO:0000256" key="3">
    <source>
        <dbReference type="RuleBase" id="RU000454"/>
    </source>
</evidence>
<dbReference type="PANTHER" id="PTHR47966:SF51">
    <property type="entry name" value="BETA-SITE APP-CLEAVING ENZYME, ISOFORM A-RELATED"/>
    <property type="match status" value="1"/>
</dbReference>
<dbReference type="CDD" id="cd05471">
    <property type="entry name" value="pepsin_like"/>
    <property type="match status" value="1"/>
</dbReference>
<dbReference type="AlphaFoldDB" id="A0AAD7X9V1"/>
<evidence type="ECO:0000259" key="6">
    <source>
        <dbReference type="PROSITE" id="PS51767"/>
    </source>
</evidence>
<dbReference type="InterPro" id="IPR021109">
    <property type="entry name" value="Peptidase_aspartic_dom_sf"/>
</dbReference>
<keyword evidence="3" id="KW-0378">Hydrolase</keyword>
<dbReference type="GO" id="GO:0004190">
    <property type="term" value="F:aspartic-type endopeptidase activity"/>
    <property type="evidence" value="ECO:0007669"/>
    <property type="project" value="UniProtKB-KW"/>
</dbReference>
<dbReference type="PANTHER" id="PTHR47966">
    <property type="entry name" value="BETA-SITE APP-CLEAVING ENZYME, ISOFORM A-RELATED"/>
    <property type="match status" value="1"/>
</dbReference>
<evidence type="ECO:0000313" key="8">
    <source>
        <dbReference type="Proteomes" id="UP001215151"/>
    </source>
</evidence>
<evidence type="ECO:0000256" key="1">
    <source>
        <dbReference type="ARBA" id="ARBA00007447"/>
    </source>
</evidence>
<feature type="transmembrane region" description="Helical" evidence="4">
    <location>
        <begin position="498"/>
        <end position="522"/>
    </location>
</feature>
<keyword evidence="8" id="KW-1185">Reference proteome</keyword>
<dbReference type="PROSITE" id="PS51767">
    <property type="entry name" value="PEPTIDASE_A1"/>
    <property type="match status" value="1"/>
</dbReference>
<feature type="domain" description="Peptidase A1" evidence="6">
    <location>
        <begin position="55"/>
        <end position="401"/>
    </location>
</feature>
<keyword evidence="3" id="KW-0645">Protease</keyword>
<dbReference type="InterPro" id="IPR033121">
    <property type="entry name" value="PEPTIDASE_A1"/>
</dbReference>
<evidence type="ECO:0000313" key="7">
    <source>
        <dbReference type="EMBL" id="KAJ8474541.1"/>
    </source>
</evidence>
<gene>
    <name evidence="7" type="ORF">ONZ51_g7155</name>
</gene>
<dbReference type="InterPro" id="IPR001461">
    <property type="entry name" value="Aspartic_peptidase_A1"/>
</dbReference>
<sequence length="556" mass="58961">MASSFLRGLSLAFAFCSYATMVYGQSLESGSGAKYGGLSSPADIGVIAQFNDSMYTTEIVLGGQNFTVVVDTGSTDLWVDARGLNLKTTNNTGFNVNFSYAIGEVEGEIQYADLQIGPYVIPNQVFISATKVSPVDSFPGNVKGLIGMAFDTATIFQTLMGTWGLGSAQQLGRAPITNLFTQNPSAPAYFDLQLSRIDADGAEQEGHFLFGQHAKGLEAVEQAPKLERIQVDHWTVALDAMTINGKQYTGWNKSAVPSLPEGKIATVFDSGFTYPQIPEAAVNAIYSSIPGAVPYHGPIPGTDNVGDVTSWIVPCNASTNLTFTLGGQEFPVHPRDLITMYNGVKLDTVDGIDMVANTTICLNTWQVGEPVGEYDILLGMAFLRNVYASFHYGDYTPPGNSTTGQLPYVQFLSLTDREKAWAEFNDYIAQKLAGFAPPADPASFVKVLNAYISHSQAGASSGSSSASADATGDLAVSGAASDSSSDGSDKHSGDFGRLAAGLSAASVAIGLIGLSVSLFMCIRGVKGRRDAQYKPLRLPKEDATGLDAERGALYRD</sequence>
<reference evidence="7" key="1">
    <citation type="submission" date="2022-11" db="EMBL/GenBank/DDBJ databases">
        <title>Genome Sequence of Cubamyces cubensis.</title>
        <authorList>
            <person name="Buettner E."/>
        </authorList>
    </citation>
    <scope>NUCLEOTIDE SEQUENCE</scope>
    <source>
        <strain evidence="7">MPL-01</strain>
    </source>
</reference>
<dbReference type="Gene3D" id="2.40.70.10">
    <property type="entry name" value="Acid Proteases"/>
    <property type="match status" value="2"/>
</dbReference>
<dbReference type="Proteomes" id="UP001215151">
    <property type="component" value="Unassembled WGS sequence"/>
</dbReference>
<comment type="caution">
    <text evidence="7">The sequence shown here is derived from an EMBL/GenBank/DDBJ whole genome shotgun (WGS) entry which is preliminary data.</text>
</comment>
<proteinExistence type="inferred from homology"/>
<protein>
    <recommendedName>
        <fullName evidence="6">Peptidase A1 domain-containing protein</fullName>
    </recommendedName>
</protein>
<dbReference type="Pfam" id="PF00026">
    <property type="entry name" value="Asp"/>
    <property type="match status" value="1"/>
</dbReference>
<keyword evidence="4" id="KW-1133">Transmembrane helix</keyword>
<dbReference type="PROSITE" id="PS00141">
    <property type="entry name" value="ASP_PROTEASE"/>
    <property type="match status" value="1"/>
</dbReference>
<keyword evidence="5" id="KW-0732">Signal</keyword>
<dbReference type="GO" id="GO:0006508">
    <property type="term" value="P:proteolysis"/>
    <property type="evidence" value="ECO:0007669"/>
    <property type="project" value="UniProtKB-KW"/>
</dbReference>
<dbReference type="EMBL" id="JAPEVG010000185">
    <property type="protein sequence ID" value="KAJ8474541.1"/>
    <property type="molecule type" value="Genomic_DNA"/>
</dbReference>
<keyword evidence="4" id="KW-0472">Membrane</keyword>